<evidence type="ECO:0000259" key="18">
    <source>
        <dbReference type="Pfam" id="PF00593"/>
    </source>
</evidence>
<dbReference type="PANTHER" id="PTHR32552:SF68">
    <property type="entry name" value="FERRICHROME OUTER MEMBRANE TRANSPORTER_PHAGE RECEPTOR"/>
    <property type="match status" value="1"/>
</dbReference>
<evidence type="ECO:0000256" key="3">
    <source>
        <dbReference type="ARBA" id="ARBA00022448"/>
    </source>
</evidence>
<feature type="short sequence motif" description="TonB C-terminal box" evidence="15">
    <location>
        <begin position="668"/>
        <end position="685"/>
    </location>
</feature>
<dbReference type="Pfam" id="PF00593">
    <property type="entry name" value="TonB_dep_Rec_b-barrel"/>
    <property type="match status" value="1"/>
</dbReference>
<keyword evidence="7 17" id="KW-0732">Signal</keyword>
<keyword evidence="9" id="KW-0406">Ion transport</keyword>
<dbReference type="Gene3D" id="2.170.130.10">
    <property type="entry name" value="TonB-dependent receptor, plug domain"/>
    <property type="match status" value="1"/>
</dbReference>
<feature type="chain" id="PRO_5015933384" evidence="17">
    <location>
        <begin position="29"/>
        <end position="685"/>
    </location>
</feature>
<feature type="domain" description="TonB-dependent receptor-like beta-barrel" evidence="18">
    <location>
        <begin position="236"/>
        <end position="652"/>
    </location>
</feature>
<dbReference type="GO" id="GO:0009279">
    <property type="term" value="C:cell outer membrane"/>
    <property type="evidence" value="ECO:0007669"/>
    <property type="project" value="UniProtKB-SubCell"/>
</dbReference>
<evidence type="ECO:0000256" key="17">
    <source>
        <dbReference type="SAM" id="SignalP"/>
    </source>
</evidence>
<evidence type="ECO:0000256" key="5">
    <source>
        <dbReference type="ARBA" id="ARBA00022496"/>
    </source>
</evidence>
<dbReference type="Proteomes" id="UP000245212">
    <property type="component" value="Unassembled WGS sequence"/>
</dbReference>
<dbReference type="PROSITE" id="PS01156">
    <property type="entry name" value="TONB_DEPENDENT_REC_2"/>
    <property type="match status" value="1"/>
</dbReference>
<dbReference type="InterPro" id="IPR039426">
    <property type="entry name" value="TonB-dep_rcpt-like"/>
</dbReference>
<protein>
    <submittedName>
        <fullName evidence="20">TonB-dependent receptor</fullName>
    </submittedName>
</protein>
<evidence type="ECO:0000259" key="19">
    <source>
        <dbReference type="Pfam" id="PF07715"/>
    </source>
</evidence>
<dbReference type="PANTHER" id="PTHR32552">
    <property type="entry name" value="FERRICHROME IRON RECEPTOR-RELATED"/>
    <property type="match status" value="1"/>
</dbReference>
<evidence type="ECO:0000256" key="6">
    <source>
        <dbReference type="ARBA" id="ARBA00022692"/>
    </source>
</evidence>
<feature type="domain" description="TonB-dependent receptor plug" evidence="19">
    <location>
        <begin position="61"/>
        <end position="169"/>
    </location>
</feature>
<organism evidence="20 21">
    <name type="scientific">Corticimicrobacter populi</name>
    <dbReference type="NCBI Taxonomy" id="2175229"/>
    <lineage>
        <taxon>Bacteria</taxon>
        <taxon>Pseudomonadati</taxon>
        <taxon>Pseudomonadota</taxon>
        <taxon>Betaproteobacteria</taxon>
        <taxon>Burkholderiales</taxon>
        <taxon>Alcaligenaceae</taxon>
        <taxon>Corticimicrobacter</taxon>
    </lineage>
</organism>
<dbReference type="InterPro" id="IPR000531">
    <property type="entry name" value="Beta-barrel_TonB"/>
</dbReference>
<dbReference type="InterPro" id="IPR010917">
    <property type="entry name" value="TonB_rcpt_CS"/>
</dbReference>
<feature type="signal peptide" evidence="17">
    <location>
        <begin position="1"/>
        <end position="28"/>
    </location>
</feature>
<evidence type="ECO:0000256" key="2">
    <source>
        <dbReference type="ARBA" id="ARBA00009810"/>
    </source>
</evidence>
<evidence type="ECO:0000256" key="12">
    <source>
        <dbReference type="ARBA" id="ARBA00023170"/>
    </source>
</evidence>
<evidence type="ECO:0000256" key="4">
    <source>
        <dbReference type="ARBA" id="ARBA00022452"/>
    </source>
</evidence>
<evidence type="ECO:0000256" key="8">
    <source>
        <dbReference type="ARBA" id="ARBA00023004"/>
    </source>
</evidence>
<keyword evidence="6 14" id="KW-0812">Transmembrane</keyword>
<evidence type="ECO:0000313" key="20">
    <source>
        <dbReference type="EMBL" id="PWF21089.1"/>
    </source>
</evidence>
<dbReference type="GO" id="GO:0015344">
    <property type="term" value="F:siderophore uptake transmembrane transporter activity"/>
    <property type="evidence" value="ECO:0007669"/>
    <property type="project" value="TreeGrafter"/>
</dbReference>
<comment type="caution">
    <text evidence="20">The sequence shown here is derived from an EMBL/GenBank/DDBJ whole genome shotgun (WGS) entry which is preliminary data.</text>
</comment>
<keyword evidence="5" id="KW-0410">Iron transport</keyword>
<evidence type="ECO:0000256" key="13">
    <source>
        <dbReference type="ARBA" id="ARBA00023237"/>
    </source>
</evidence>
<keyword evidence="4 14" id="KW-1134">Transmembrane beta strand</keyword>
<keyword evidence="11 14" id="KW-0472">Membrane</keyword>
<gene>
    <name evidence="20" type="ORF">DD235_16095</name>
</gene>
<evidence type="ECO:0000256" key="16">
    <source>
        <dbReference type="RuleBase" id="RU003357"/>
    </source>
</evidence>
<keyword evidence="10 16" id="KW-0798">TonB box</keyword>
<dbReference type="CDD" id="cd01347">
    <property type="entry name" value="ligand_gated_channel"/>
    <property type="match status" value="1"/>
</dbReference>
<keyword evidence="3 14" id="KW-0813">Transport</keyword>
<keyword evidence="12 20" id="KW-0675">Receptor</keyword>
<evidence type="ECO:0000256" key="7">
    <source>
        <dbReference type="ARBA" id="ARBA00022729"/>
    </source>
</evidence>
<evidence type="ECO:0000256" key="15">
    <source>
        <dbReference type="PROSITE-ProRule" id="PRU10144"/>
    </source>
</evidence>
<comment type="similarity">
    <text evidence="2 14 16">Belongs to the TonB-dependent receptor family.</text>
</comment>
<keyword evidence="13 14" id="KW-0998">Cell outer membrane</keyword>
<dbReference type="PROSITE" id="PS52016">
    <property type="entry name" value="TONB_DEPENDENT_REC_3"/>
    <property type="match status" value="1"/>
</dbReference>
<evidence type="ECO:0000256" key="10">
    <source>
        <dbReference type="ARBA" id="ARBA00023077"/>
    </source>
</evidence>
<keyword evidence="8" id="KW-0408">Iron</keyword>
<evidence type="ECO:0000256" key="11">
    <source>
        <dbReference type="ARBA" id="ARBA00023136"/>
    </source>
</evidence>
<dbReference type="Gene3D" id="2.40.170.20">
    <property type="entry name" value="TonB-dependent receptor, beta-barrel domain"/>
    <property type="match status" value="1"/>
</dbReference>
<evidence type="ECO:0000256" key="14">
    <source>
        <dbReference type="PROSITE-ProRule" id="PRU01360"/>
    </source>
</evidence>
<dbReference type="RefSeq" id="WP_109063182.1">
    <property type="nucleotide sequence ID" value="NZ_QETA01000009.1"/>
</dbReference>
<accession>A0A2V1JWK0</accession>
<keyword evidence="21" id="KW-1185">Reference proteome</keyword>
<dbReference type="InterPro" id="IPR037066">
    <property type="entry name" value="Plug_dom_sf"/>
</dbReference>
<name>A0A2V1JWK0_9BURK</name>
<evidence type="ECO:0000256" key="1">
    <source>
        <dbReference type="ARBA" id="ARBA00004571"/>
    </source>
</evidence>
<dbReference type="EMBL" id="QETA01000009">
    <property type="protein sequence ID" value="PWF21089.1"/>
    <property type="molecule type" value="Genomic_DNA"/>
</dbReference>
<proteinExistence type="inferred from homology"/>
<comment type="subcellular location">
    <subcellularLocation>
        <location evidence="1 14">Cell outer membrane</location>
        <topology evidence="1 14">Multi-pass membrane protein</topology>
    </subcellularLocation>
</comment>
<evidence type="ECO:0000256" key="9">
    <source>
        <dbReference type="ARBA" id="ARBA00023065"/>
    </source>
</evidence>
<reference evidence="21" key="1">
    <citation type="submission" date="2018-05" db="EMBL/GenBank/DDBJ databases">
        <authorList>
            <person name="Li Y."/>
        </authorList>
    </citation>
    <scope>NUCLEOTIDE SEQUENCE [LARGE SCALE GENOMIC DNA]</scope>
    <source>
        <strain evidence="21">3d-2-2</strain>
    </source>
</reference>
<dbReference type="InterPro" id="IPR012910">
    <property type="entry name" value="Plug_dom"/>
</dbReference>
<dbReference type="SUPFAM" id="SSF56935">
    <property type="entry name" value="Porins"/>
    <property type="match status" value="1"/>
</dbReference>
<sequence>MKINFTCTPLVLALGCALTAVSPFSALAQAVSPDRADGPSTVLSLGQITVPSSTVGMQSVTDILTSVDVLGADRVEGQHVDYSWELFSQAPGVQVTEFKQGTDAGRISFRGFNAEGRINAVKLLIDGIPSNENGGGMAYLDGVFPLNIDAIEIVRGTNDPRYGLYNIAGNVNVLTRTGGNDGQASMTVGSFGTREVQIAKGHETDSWTQNYTLAWRESDGYRDHADARKFALSGKWTHTSDDQRWVTGLSVRGYRNRALEAGYLTEQQALDDPRMSPEYVSADRGKRDIGQISLLLDGQLSDTLAWSSRVYFNHYENDRWVRFTEAGAQQERYNREAHYGVLSHLNWAPVADGWQNVMVEVGADLQRQDNTNRRNRTVERTTISPLRDWDYTLDTAGAYVQVVWQPTERLKLIPGYRIDHIGGHFDDRLTGQSASTYDYGLIRQPKLSALYELTEQASFYANWGRTFQIGVGRDSYRVNQTQLKPSINTGWEAGIKWQPLESLSMRLAYWEQRATDEVHTVLGITGTAGDVANIGKTLRKGFDVQANVLIDSTLSAWLSYSHQSARIVEPAPDAQASRGRQVENVPRYLVGFGVDWRPLPRWKFSAWGNGQGSYYVERNNTEGKFGQYFVLNLGATYTWRPDLDIGVQIKNVTDRNYAYAWYDSGSRGFSPADGRGLYATLNWQF</sequence>
<dbReference type="PROSITE" id="PS51257">
    <property type="entry name" value="PROKAR_LIPOPROTEIN"/>
    <property type="match status" value="1"/>
</dbReference>
<dbReference type="AlphaFoldDB" id="A0A2V1JWK0"/>
<dbReference type="Pfam" id="PF07715">
    <property type="entry name" value="Plug"/>
    <property type="match status" value="1"/>
</dbReference>
<evidence type="ECO:0000313" key="21">
    <source>
        <dbReference type="Proteomes" id="UP000245212"/>
    </source>
</evidence>
<dbReference type="InterPro" id="IPR036942">
    <property type="entry name" value="Beta-barrel_TonB_sf"/>
</dbReference>